<evidence type="ECO:0000256" key="11">
    <source>
        <dbReference type="SAM" id="MobiDB-lite"/>
    </source>
</evidence>
<dbReference type="Gene3D" id="3.10.20.370">
    <property type="match status" value="1"/>
</dbReference>
<evidence type="ECO:0000256" key="3">
    <source>
        <dbReference type="ARBA" id="ARBA00012493"/>
    </source>
</evidence>
<keyword evidence="15" id="KW-1185">Reference proteome</keyword>
<dbReference type="GO" id="GO:0004523">
    <property type="term" value="F:RNA-DNA hybrid ribonuclease activity"/>
    <property type="evidence" value="ECO:0007669"/>
    <property type="project" value="UniProtKB-EC"/>
</dbReference>
<dbReference type="InterPro" id="IPR043502">
    <property type="entry name" value="DNA/RNA_pol_sf"/>
</dbReference>
<name>A0A8C1KQK3_CYPCA</name>
<evidence type="ECO:0000256" key="6">
    <source>
        <dbReference type="ARBA" id="ARBA00022722"/>
    </source>
</evidence>
<feature type="region of interest" description="Disordered" evidence="11">
    <location>
        <begin position="195"/>
        <end position="217"/>
    </location>
</feature>
<keyword evidence="8" id="KW-0378">Hydrolase</keyword>
<dbReference type="Pfam" id="PF00078">
    <property type="entry name" value="RVT_1"/>
    <property type="match status" value="1"/>
</dbReference>
<dbReference type="GO" id="GO:0003676">
    <property type="term" value="F:nucleic acid binding"/>
    <property type="evidence" value="ECO:0007669"/>
    <property type="project" value="InterPro"/>
</dbReference>
<dbReference type="InterPro" id="IPR050951">
    <property type="entry name" value="Retrovirus_Pol_polyprotein"/>
</dbReference>
<dbReference type="Ensembl" id="ENSCCRT00010053524.1">
    <property type="protein sequence ID" value="ENSCCRP00010048840.1"/>
    <property type="gene ID" value="ENSCCRG00010020657.1"/>
</dbReference>
<evidence type="ECO:0000256" key="9">
    <source>
        <dbReference type="ARBA" id="ARBA00022918"/>
    </source>
</evidence>
<keyword evidence="4" id="KW-0808">Transferase</keyword>
<sequence>MDSFGVPAPKMDWESANLPEAWRRFKQHAELIFSGPLREKREQDKCSYLLLWIGEKGRDIFNTWTLTDEDATKLQTYYDKYTAYLTPKSNPIYARYRFHEKTQGDGETFEHFVTELKLLVKDCGYPNSDEMVRDRIVFATNSPRVREKLLSHGAELTLDQAIDIARSHEIAQVQLKEMVGSKYPNNDAVHAIARRPEHRSARTSHKARPREPATAQRECDRCGGLHTTKDGACPAKGKQCMKCKKFNHFAKACKSKLHTNNHTRKMIHTMDEDTEDEQVELFIDGLTSENTGKCNEQAYAEIEIGTQKVKFKIDTGAQTNAIPVQIFERLFRDTAIKPTTQKISGYGGEFLKVKGTCHLKCKYKNTSIVLEFYIVDTKAPPILGMRASLDLKLIKLILTVAEEEAKPCTDTDSLLKEYTDVFQGIGEFPGECNLHVDPHATPVVYPPRRVPIALRDRLKKELDKMEESNVICKVTEPTEWVNALVVVEKPQTGKLRVCLDPRDLNKAIKRPHYPLPTLEDVTTKLAGAKYFSVLDARSGYWAIKLSTTSSLLTTFNTPFGRYRFLRLPFGINSAQDEFQRRVDETYEGLTGVAAIVDDILVFGKTKLEHDNNLRAMLKRTRERGVRLNPDKCQICVSEVSYFGHTLSREGVKPDPAKVKAIQDMQPPTSRGELETILGMVNYLARFAPRLSEINAPLRQLLKQDSEFLWDKNHDKAFTQTKKLITDHPVLAYFDPQKELRLQVDASKCGLGAVMLQDEKPIAYASKSLNSTEVNYAQIEKELYAVLFGCKRFHEYMYGRRVIVESDHKPLEAILRKPLAAAPPRLQRMILQLQKYNIHIIHRPGKDIPVADTLSRKSIEHQDSSLMESMEAQVHTLISTVPVSDRKLLEIKDATAQDAQLTALRRATQNGWPNERRKCPPSIQEYWNHRDEISEMEGILFKGEKIIVPLSLRGDMIQRVHAGHMGMEKSKHRARDLLFWPGMGKQIEATVEQCSICQERRDANPKEPLWSHDIPERPWQVVGTDLFTWNTQNFIVIVDYYSRFFEMEQLTNTTSLAVIAKLKSVFARHGIAETVISDNGPCYSSEEFRRFANAWDFTHTTTSPRYPQSNGLAEKTVQTAKRILDKAKAGNTDPYLALLEYRNTPVDNLQSPAQLLMSRRLRSILPATSRHLKPQVASQRAVQNRRKACQHRQQAYFNRGTRPLPHLPAGTPIRFRQEDGSWRPATVTQHAHTHRSYHIQTEDGQTLRRNRWHLRDSRDAQDTKDTQHADTHTNNTQPPHPEPADHPQPTNQQKPNYTTRFGRISRPRQILDL</sequence>
<dbReference type="Gene3D" id="1.10.340.70">
    <property type="match status" value="1"/>
</dbReference>
<comment type="similarity">
    <text evidence="1">Belongs to the beta type-B retroviral polymerase family. HERV class-II K(HML-2) pol subfamily.</text>
</comment>
<keyword evidence="7" id="KW-0255">Endonuclease</keyword>
<dbReference type="PANTHER" id="PTHR37984:SF7">
    <property type="entry name" value="INTEGRASE CATALYTIC DOMAIN-CONTAINING PROTEIN"/>
    <property type="match status" value="1"/>
</dbReference>
<feature type="region of interest" description="Disordered" evidence="11">
    <location>
        <begin position="1199"/>
        <end position="1297"/>
    </location>
</feature>
<evidence type="ECO:0000256" key="10">
    <source>
        <dbReference type="ARBA" id="ARBA00039658"/>
    </source>
</evidence>
<dbReference type="Gene3D" id="3.30.70.270">
    <property type="match status" value="2"/>
</dbReference>
<keyword evidence="5" id="KW-0548">Nucleotidyltransferase</keyword>
<dbReference type="FunFam" id="3.10.20.370:FF:000001">
    <property type="entry name" value="Retrovirus-related Pol polyprotein from transposon 17.6-like protein"/>
    <property type="match status" value="1"/>
</dbReference>
<evidence type="ECO:0000256" key="7">
    <source>
        <dbReference type="ARBA" id="ARBA00022759"/>
    </source>
</evidence>
<dbReference type="FunFam" id="3.30.70.270:FF:000026">
    <property type="entry name" value="Transposon Ty3-G Gag-Pol polyprotein"/>
    <property type="match status" value="1"/>
</dbReference>
<evidence type="ECO:0000313" key="14">
    <source>
        <dbReference type="Ensembl" id="ENSCCRP00010048840.1"/>
    </source>
</evidence>
<dbReference type="InterPro" id="IPR041373">
    <property type="entry name" value="RT_RNaseH"/>
</dbReference>
<dbReference type="FunFam" id="1.10.340.70:FF:000003">
    <property type="entry name" value="Protein CBG25708"/>
    <property type="match status" value="1"/>
</dbReference>
<dbReference type="EC" id="2.7.7.49" evidence="3"/>
<dbReference type="PROSITE" id="PS50994">
    <property type="entry name" value="INTEGRASE"/>
    <property type="match status" value="1"/>
</dbReference>
<evidence type="ECO:0000256" key="2">
    <source>
        <dbReference type="ARBA" id="ARBA00012180"/>
    </source>
</evidence>
<dbReference type="InterPro" id="IPR001584">
    <property type="entry name" value="Integrase_cat-core"/>
</dbReference>
<evidence type="ECO:0000256" key="8">
    <source>
        <dbReference type="ARBA" id="ARBA00022801"/>
    </source>
</evidence>
<dbReference type="Pfam" id="PF17921">
    <property type="entry name" value="Integrase_H2C2"/>
    <property type="match status" value="1"/>
</dbReference>
<dbReference type="CDD" id="cd05481">
    <property type="entry name" value="retropepsin_like_LTR_1"/>
    <property type="match status" value="1"/>
</dbReference>
<dbReference type="InterPro" id="IPR012337">
    <property type="entry name" value="RNaseH-like_sf"/>
</dbReference>
<dbReference type="Pfam" id="PF17917">
    <property type="entry name" value="RT_RNaseH"/>
    <property type="match status" value="1"/>
</dbReference>
<dbReference type="InterPro" id="IPR043128">
    <property type="entry name" value="Rev_trsase/Diguanyl_cyclase"/>
</dbReference>
<keyword evidence="9" id="KW-0695">RNA-directed DNA polymerase</keyword>
<dbReference type="InterPro" id="IPR021109">
    <property type="entry name" value="Peptidase_aspartic_dom_sf"/>
</dbReference>
<dbReference type="InterPro" id="IPR036397">
    <property type="entry name" value="RNaseH_sf"/>
</dbReference>
<reference evidence="14" key="2">
    <citation type="submission" date="2025-09" db="UniProtKB">
        <authorList>
            <consortium name="Ensembl"/>
        </authorList>
    </citation>
    <scope>IDENTIFICATION</scope>
</reference>
<dbReference type="FunFam" id="3.10.10.10:FF:000003">
    <property type="entry name" value="Retrovirus-related Pol polyprotein from transposon 297-like Protein"/>
    <property type="match status" value="1"/>
</dbReference>
<evidence type="ECO:0000259" key="13">
    <source>
        <dbReference type="PROSITE" id="PS50994"/>
    </source>
</evidence>
<keyword evidence="6" id="KW-0540">Nuclease</keyword>
<dbReference type="FunFam" id="3.30.420.10:FF:000063">
    <property type="entry name" value="Retrovirus-related Pol polyprotein from transposon 297-like Protein"/>
    <property type="match status" value="1"/>
</dbReference>
<evidence type="ECO:0000313" key="15">
    <source>
        <dbReference type="Proteomes" id="UP000694427"/>
    </source>
</evidence>
<dbReference type="PANTHER" id="PTHR37984">
    <property type="entry name" value="PROTEIN CBG26694"/>
    <property type="match status" value="1"/>
</dbReference>
<dbReference type="CDD" id="cd09274">
    <property type="entry name" value="RNase_HI_RT_Ty3"/>
    <property type="match status" value="1"/>
</dbReference>
<dbReference type="Gene3D" id="2.40.70.10">
    <property type="entry name" value="Acid Proteases"/>
    <property type="match status" value="1"/>
</dbReference>
<dbReference type="InterPro" id="IPR000477">
    <property type="entry name" value="RT_dom"/>
</dbReference>
<organism evidence="14 15">
    <name type="scientific">Cyprinus carpio</name>
    <name type="common">Common carp</name>
    <dbReference type="NCBI Taxonomy" id="7962"/>
    <lineage>
        <taxon>Eukaryota</taxon>
        <taxon>Metazoa</taxon>
        <taxon>Chordata</taxon>
        <taxon>Craniata</taxon>
        <taxon>Vertebrata</taxon>
        <taxon>Euteleostomi</taxon>
        <taxon>Actinopterygii</taxon>
        <taxon>Neopterygii</taxon>
        <taxon>Teleostei</taxon>
        <taxon>Ostariophysi</taxon>
        <taxon>Cypriniformes</taxon>
        <taxon>Cyprinidae</taxon>
        <taxon>Cyprininae</taxon>
        <taxon>Cyprinus</taxon>
    </lineage>
</organism>
<evidence type="ECO:0000256" key="1">
    <source>
        <dbReference type="ARBA" id="ARBA00010879"/>
    </source>
</evidence>
<feature type="compositionally biased region" description="Basic and acidic residues" evidence="11">
    <location>
        <begin position="1252"/>
        <end position="1270"/>
    </location>
</feature>
<feature type="domain" description="Integrase catalytic" evidence="13">
    <location>
        <begin position="1000"/>
        <end position="1173"/>
    </location>
</feature>
<dbReference type="InterPro" id="IPR041588">
    <property type="entry name" value="Integrase_H2C2"/>
</dbReference>
<dbReference type="PROSITE" id="PS50878">
    <property type="entry name" value="RT_POL"/>
    <property type="match status" value="1"/>
</dbReference>
<evidence type="ECO:0000256" key="5">
    <source>
        <dbReference type="ARBA" id="ARBA00022695"/>
    </source>
</evidence>
<reference evidence="14" key="1">
    <citation type="submission" date="2025-08" db="UniProtKB">
        <authorList>
            <consortium name="Ensembl"/>
        </authorList>
    </citation>
    <scope>IDENTIFICATION</scope>
</reference>
<dbReference type="Gene3D" id="3.30.420.10">
    <property type="entry name" value="Ribonuclease H-like superfamily/Ribonuclease H"/>
    <property type="match status" value="1"/>
</dbReference>
<dbReference type="CDD" id="cd01647">
    <property type="entry name" value="RT_LTR"/>
    <property type="match status" value="1"/>
</dbReference>
<accession>A0A8C1KQK3</accession>
<protein>
    <recommendedName>
        <fullName evidence="10">Gypsy retrotransposon integrase-like protein 1</fullName>
        <ecNumber evidence="3">2.7.7.49</ecNumber>
        <ecNumber evidence="2">3.1.26.4</ecNumber>
    </recommendedName>
</protein>
<dbReference type="Pfam" id="PF00665">
    <property type="entry name" value="rve"/>
    <property type="match status" value="1"/>
</dbReference>
<evidence type="ECO:0000259" key="12">
    <source>
        <dbReference type="PROSITE" id="PS50878"/>
    </source>
</evidence>
<dbReference type="GO" id="GO:0015074">
    <property type="term" value="P:DNA integration"/>
    <property type="evidence" value="ECO:0007669"/>
    <property type="project" value="InterPro"/>
</dbReference>
<feature type="domain" description="Reverse transcriptase" evidence="12">
    <location>
        <begin position="468"/>
        <end position="646"/>
    </location>
</feature>
<evidence type="ECO:0000256" key="4">
    <source>
        <dbReference type="ARBA" id="ARBA00022679"/>
    </source>
</evidence>
<dbReference type="EC" id="3.1.26.4" evidence="2"/>
<dbReference type="Proteomes" id="UP000694427">
    <property type="component" value="Unplaced"/>
</dbReference>
<dbReference type="SUPFAM" id="SSF56672">
    <property type="entry name" value="DNA/RNA polymerases"/>
    <property type="match status" value="1"/>
</dbReference>
<dbReference type="Gene3D" id="3.10.10.10">
    <property type="entry name" value="HIV Type 1 Reverse Transcriptase, subunit A, domain 1"/>
    <property type="match status" value="1"/>
</dbReference>
<proteinExistence type="inferred from homology"/>
<dbReference type="SUPFAM" id="SSF53098">
    <property type="entry name" value="Ribonuclease H-like"/>
    <property type="match status" value="1"/>
</dbReference>
<dbReference type="SUPFAM" id="SSF50630">
    <property type="entry name" value="Acid proteases"/>
    <property type="match status" value="1"/>
</dbReference>